<dbReference type="EMBL" id="JAAHCF010002054">
    <property type="protein sequence ID" value="KAK8140653.1"/>
    <property type="molecule type" value="Genomic_DNA"/>
</dbReference>
<feature type="region of interest" description="Disordered" evidence="1">
    <location>
        <begin position="74"/>
        <end position="96"/>
    </location>
</feature>
<name>A0AAW0RF67_9HYPO</name>
<evidence type="ECO:0000313" key="3">
    <source>
        <dbReference type="Proteomes" id="UP001397290"/>
    </source>
</evidence>
<accession>A0AAW0RF67</accession>
<gene>
    <name evidence="2" type="ORF">G3M48_003003</name>
</gene>
<comment type="caution">
    <text evidence="2">The sequence shown here is derived from an EMBL/GenBank/DDBJ whole genome shotgun (WGS) entry which is preliminary data.</text>
</comment>
<proteinExistence type="predicted"/>
<protein>
    <submittedName>
        <fullName evidence="2">Uncharacterized protein</fullName>
    </submittedName>
</protein>
<feature type="region of interest" description="Disordered" evidence="1">
    <location>
        <begin position="1"/>
        <end position="27"/>
    </location>
</feature>
<evidence type="ECO:0000313" key="2">
    <source>
        <dbReference type="EMBL" id="KAK8140653.1"/>
    </source>
</evidence>
<reference evidence="2 3" key="1">
    <citation type="submission" date="2020-02" db="EMBL/GenBank/DDBJ databases">
        <title>Comparative genomics of the hypocrealean fungal genus Beauvera.</title>
        <authorList>
            <person name="Showalter D.N."/>
            <person name="Bushley K.E."/>
            <person name="Rehner S.A."/>
        </authorList>
    </citation>
    <scope>NUCLEOTIDE SEQUENCE [LARGE SCALE GENOMIC DNA]</scope>
    <source>
        <strain evidence="2 3">ARSEF4384</strain>
    </source>
</reference>
<feature type="non-terminal residue" evidence="2">
    <location>
        <position position="134"/>
    </location>
</feature>
<sequence length="134" mass="13880">MHNRRCPVAPAPLHKPSPRRCGDGSLDLPGDYAYPEGGGDGQHIYGPYGAKKTKVAAARVTARKLIPAPEAVLASGMVGTGGPDDVQDAEGAEEGNAVTEELFPGQRGAPEGADALFVVLELTFAEDMAVVRLA</sequence>
<evidence type="ECO:0000256" key="1">
    <source>
        <dbReference type="SAM" id="MobiDB-lite"/>
    </source>
</evidence>
<dbReference type="AlphaFoldDB" id="A0AAW0RF67"/>
<keyword evidence="3" id="KW-1185">Reference proteome</keyword>
<dbReference type="Proteomes" id="UP001397290">
    <property type="component" value="Unassembled WGS sequence"/>
</dbReference>
<organism evidence="2 3">
    <name type="scientific">Beauveria asiatica</name>
    <dbReference type="NCBI Taxonomy" id="1069075"/>
    <lineage>
        <taxon>Eukaryota</taxon>
        <taxon>Fungi</taxon>
        <taxon>Dikarya</taxon>
        <taxon>Ascomycota</taxon>
        <taxon>Pezizomycotina</taxon>
        <taxon>Sordariomycetes</taxon>
        <taxon>Hypocreomycetidae</taxon>
        <taxon>Hypocreales</taxon>
        <taxon>Cordycipitaceae</taxon>
        <taxon>Beauveria</taxon>
    </lineage>
</organism>